<dbReference type="AlphaFoldDB" id="A0AAV3Z2Q5"/>
<comment type="caution">
    <text evidence="2">The sequence shown here is derived from an EMBL/GenBank/DDBJ whole genome shotgun (WGS) entry which is preliminary data.</text>
</comment>
<feature type="compositionally biased region" description="Basic and acidic residues" evidence="1">
    <location>
        <begin position="56"/>
        <end position="65"/>
    </location>
</feature>
<dbReference type="Proteomes" id="UP000735302">
    <property type="component" value="Unassembled WGS sequence"/>
</dbReference>
<evidence type="ECO:0000313" key="2">
    <source>
        <dbReference type="EMBL" id="GFN89057.1"/>
    </source>
</evidence>
<evidence type="ECO:0000256" key="1">
    <source>
        <dbReference type="SAM" id="MobiDB-lite"/>
    </source>
</evidence>
<name>A0AAV3Z2Q5_9GAST</name>
<protein>
    <submittedName>
        <fullName evidence="2">Zinc finger protein</fullName>
    </submittedName>
</protein>
<accession>A0AAV3Z2Q5</accession>
<keyword evidence="3" id="KW-1185">Reference proteome</keyword>
<gene>
    <name evidence="2" type="ORF">PoB_001556300</name>
</gene>
<dbReference type="EMBL" id="BLXT01001916">
    <property type="protein sequence ID" value="GFN89057.1"/>
    <property type="molecule type" value="Genomic_DNA"/>
</dbReference>
<evidence type="ECO:0000313" key="3">
    <source>
        <dbReference type="Proteomes" id="UP000735302"/>
    </source>
</evidence>
<feature type="region of interest" description="Disordered" evidence="1">
    <location>
        <begin position="46"/>
        <end position="81"/>
    </location>
</feature>
<reference evidence="2 3" key="1">
    <citation type="journal article" date="2021" name="Elife">
        <title>Chloroplast acquisition without the gene transfer in kleptoplastic sea slugs, Plakobranchus ocellatus.</title>
        <authorList>
            <person name="Maeda T."/>
            <person name="Takahashi S."/>
            <person name="Yoshida T."/>
            <person name="Shimamura S."/>
            <person name="Takaki Y."/>
            <person name="Nagai Y."/>
            <person name="Toyoda A."/>
            <person name="Suzuki Y."/>
            <person name="Arimoto A."/>
            <person name="Ishii H."/>
            <person name="Satoh N."/>
            <person name="Nishiyama T."/>
            <person name="Hasebe M."/>
            <person name="Maruyama T."/>
            <person name="Minagawa J."/>
            <person name="Obokata J."/>
            <person name="Shigenobu S."/>
        </authorList>
    </citation>
    <scope>NUCLEOTIDE SEQUENCE [LARGE SCALE GENOMIC DNA]</scope>
</reference>
<proteinExistence type="predicted"/>
<organism evidence="2 3">
    <name type="scientific">Plakobranchus ocellatus</name>
    <dbReference type="NCBI Taxonomy" id="259542"/>
    <lineage>
        <taxon>Eukaryota</taxon>
        <taxon>Metazoa</taxon>
        <taxon>Spiralia</taxon>
        <taxon>Lophotrochozoa</taxon>
        <taxon>Mollusca</taxon>
        <taxon>Gastropoda</taxon>
        <taxon>Heterobranchia</taxon>
        <taxon>Euthyneura</taxon>
        <taxon>Panpulmonata</taxon>
        <taxon>Sacoglossa</taxon>
        <taxon>Placobranchoidea</taxon>
        <taxon>Plakobranchidae</taxon>
        <taxon>Plakobranchus</taxon>
    </lineage>
</organism>
<sequence length="81" mass="9109">MPPSRHIFAVCVVSSEQPRQWHRYINPLLSASREVLQESTYFAPSSCSTEEPYLEGVRDERDPGARCRGATEGLDKAESLL</sequence>